<comment type="caution">
    <text evidence="1">The sequence shown here is derived from an EMBL/GenBank/DDBJ whole genome shotgun (WGS) entry which is preliminary data.</text>
</comment>
<protein>
    <submittedName>
        <fullName evidence="1">Uncharacterized protein</fullName>
    </submittedName>
</protein>
<gene>
    <name evidence="1" type="ORF">ACCO45_009461</name>
</gene>
<accession>A0ACC4DMR1</accession>
<evidence type="ECO:0000313" key="1">
    <source>
        <dbReference type="EMBL" id="KAL3956615.1"/>
    </source>
</evidence>
<keyword evidence="2" id="KW-1185">Reference proteome</keyword>
<reference evidence="1" key="1">
    <citation type="submission" date="2024-12" db="EMBL/GenBank/DDBJ databases">
        <title>Comparative genomics and development of molecular markers within Purpureocillium lilacinum and among Purpureocillium species.</title>
        <authorList>
            <person name="Yeh Z.-Y."/>
            <person name="Ni N.-T."/>
            <person name="Lo P.-H."/>
            <person name="Mushyakhwo K."/>
            <person name="Lin C.-F."/>
            <person name="Nai Y.-S."/>
        </authorList>
    </citation>
    <scope>NUCLEOTIDE SEQUENCE</scope>
    <source>
        <strain evidence="1">NCHU-NPUST-175</strain>
    </source>
</reference>
<proteinExistence type="predicted"/>
<dbReference type="EMBL" id="JBGNUJ010000008">
    <property type="protein sequence ID" value="KAL3956615.1"/>
    <property type="molecule type" value="Genomic_DNA"/>
</dbReference>
<name>A0ACC4DMR1_PURLI</name>
<evidence type="ECO:0000313" key="2">
    <source>
        <dbReference type="Proteomes" id="UP001638806"/>
    </source>
</evidence>
<sequence length="474" mass="50160">MGGLLGDAPSNIYDKTRVPAIAWSSTASPGLRELSRKEPHSDSRMHYSACHWPPLYQVSWLTVATSPFVAARFFNFNGIISQRCEQSAYRRDSQSRSWLLTSFLLNIPGVSANSTGMPAAARNASVAVVSCVASSPSSRERLAHGSRSSTQRGCCPPGSGFGIPTADRATCSNTTRPKLSSAGTTDGNSEQGPSSRMTSTIHTRAAASRSVSSGFSGLDPETRAAQRLWTRHSSPVSRLRGGERGSNFQTCDGDVSVRLKKTSAIRLAPAGLAVGKGLEGLASRGLIRLVGQDRVKGVRHHLLEVSITAQGGWCPVVVASGEGRVLVLACSSSDLRCCGKDQGSWQREGGPFRAAQRSSTPTVAGASLRSFVGFAFAGWVPNPSRRAPPFDHQDARRPFLVEFADILESSCQEKELPSVWAYDSTGIATGGMRRLAASDAGAVAIAGCVAGHRRIKPSCSTTAPDGERNGGLQE</sequence>
<dbReference type="Proteomes" id="UP001638806">
    <property type="component" value="Unassembled WGS sequence"/>
</dbReference>
<organism evidence="1 2">
    <name type="scientific">Purpureocillium lilacinum</name>
    <name type="common">Paecilomyces lilacinus</name>
    <dbReference type="NCBI Taxonomy" id="33203"/>
    <lineage>
        <taxon>Eukaryota</taxon>
        <taxon>Fungi</taxon>
        <taxon>Dikarya</taxon>
        <taxon>Ascomycota</taxon>
        <taxon>Pezizomycotina</taxon>
        <taxon>Sordariomycetes</taxon>
        <taxon>Hypocreomycetidae</taxon>
        <taxon>Hypocreales</taxon>
        <taxon>Ophiocordycipitaceae</taxon>
        <taxon>Purpureocillium</taxon>
    </lineage>
</organism>